<sequence>MSLFRAQAVAEAAKPGSGEALLSPKLSHSAACAALFVWLAACAYLLSSTNYARKETVTGWLEPIGGVIRVYATREGKLTKLFVSEGELVEAGQALLLINGDRILSSGEHLETLLLEEYEAQKDVLTRRLGRSRKIALERQNKLNQESQAIRDSLGRLREQESTISQQQAIVDIQIQRHDKLAQAGHVASTKLEVLKERALNLKLQDLSLAQKREEQLLKLQSNAVEKKLLAEESQDGLDAISYSLSEISQKIAELHGHQAYVLKASRAGRVSNIQISEGQQALKNMPLMTLTPENEQLQVQLIVPVAASGFISQGQKLSFRFDAFPYQKFGTYEGKIESISAAVLLPSEIHHPKTAISAPAYKVYASLASNSVSAYGKLVPLRPGMTLAADITLEQRSVFEWLLEPLLSLRGRL</sequence>
<dbReference type="Gene3D" id="2.40.30.170">
    <property type="match status" value="1"/>
</dbReference>
<dbReference type="InterPro" id="IPR050739">
    <property type="entry name" value="MFP"/>
</dbReference>
<dbReference type="Pfam" id="PF26002">
    <property type="entry name" value="Beta-barrel_AprE"/>
    <property type="match status" value="1"/>
</dbReference>
<protein>
    <submittedName>
        <fullName evidence="8">HlyD family efflux transporter periplasmic adaptor subunit</fullName>
    </submittedName>
</protein>
<evidence type="ECO:0000256" key="1">
    <source>
        <dbReference type="ARBA" id="ARBA00004167"/>
    </source>
</evidence>
<evidence type="ECO:0000256" key="2">
    <source>
        <dbReference type="ARBA" id="ARBA00009477"/>
    </source>
</evidence>
<feature type="domain" description="AprE-like beta-barrel" evidence="7">
    <location>
        <begin position="300"/>
        <end position="393"/>
    </location>
</feature>
<dbReference type="Proteomes" id="UP000539350">
    <property type="component" value="Unassembled WGS sequence"/>
</dbReference>
<dbReference type="GO" id="GO:0009306">
    <property type="term" value="P:protein secretion"/>
    <property type="evidence" value="ECO:0007669"/>
    <property type="project" value="InterPro"/>
</dbReference>
<comment type="caution">
    <text evidence="8">The sequence shown here is derived from an EMBL/GenBank/DDBJ whole genome shotgun (WGS) entry which is preliminary data.</text>
</comment>
<keyword evidence="4" id="KW-0812">Transmembrane</keyword>
<evidence type="ECO:0000256" key="4">
    <source>
        <dbReference type="ARBA" id="ARBA00022692"/>
    </source>
</evidence>
<evidence type="ECO:0000256" key="3">
    <source>
        <dbReference type="ARBA" id="ARBA00022448"/>
    </source>
</evidence>
<dbReference type="PANTHER" id="PTHR30386">
    <property type="entry name" value="MEMBRANE FUSION SUBUNIT OF EMRAB-TOLC MULTIDRUG EFFLUX PUMP"/>
    <property type="match status" value="1"/>
</dbReference>
<comment type="similarity">
    <text evidence="2">Belongs to the membrane fusion protein (MFP) (TC 8.A.1) family.</text>
</comment>
<comment type="subcellular location">
    <subcellularLocation>
        <location evidence="1">Membrane</location>
        <topology evidence="1">Single-pass membrane protein</topology>
    </subcellularLocation>
</comment>
<evidence type="ECO:0000256" key="5">
    <source>
        <dbReference type="ARBA" id="ARBA00022989"/>
    </source>
</evidence>
<dbReference type="PROSITE" id="PS00543">
    <property type="entry name" value="HLYD_FAMILY"/>
    <property type="match status" value="1"/>
</dbReference>
<evidence type="ECO:0000259" key="7">
    <source>
        <dbReference type="Pfam" id="PF26002"/>
    </source>
</evidence>
<gene>
    <name evidence="8" type="ORF">H2508_06950</name>
</gene>
<dbReference type="InterPro" id="IPR058982">
    <property type="entry name" value="Beta-barrel_AprE"/>
</dbReference>
<keyword evidence="6" id="KW-0472">Membrane</keyword>
<dbReference type="PRINTS" id="PR01490">
    <property type="entry name" value="RTXTOXIND"/>
</dbReference>
<dbReference type="AlphaFoldDB" id="A0A7W2TVY6"/>
<dbReference type="RefSeq" id="WP_182170962.1">
    <property type="nucleotide sequence ID" value="NZ_JACFXU010000014.1"/>
</dbReference>
<dbReference type="GO" id="GO:0016020">
    <property type="term" value="C:membrane"/>
    <property type="evidence" value="ECO:0007669"/>
    <property type="project" value="UniProtKB-SubCell"/>
</dbReference>
<evidence type="ECO:0000256" key="6">
    <source>
        <dbReference type="ARBA" id="ARBA00023136"/>
    </source>
</evidence>
<keyword evidence="3" id="KW-0813">Transport</keyword>
<evidence type="ECO:0000313" key="8">
    <source>
        <dbReference type="EMBL" id="MBA6412844.1"/>
    </source>
</evidence>
<organism evidence="8 9">
    <name type="scientific">Sediminihaliea albiluteola</name>
    <dbReference type="NCBI Taxonomy" id="2758564"/>
    <lineage>
        <taxon>Bacteria</taxon>
        <taxon>Pseudomonadati</taxon>
        <taxon>Pseudomonadota</taxon>
        <taxon>Gammaproteobacteria</taxon>
        <taxon>Cellvibrionales</taxon>
        <taxon>Halieaceae</taxon>
        <taxon>Sediminihaliea</taxon>
    </lineage>
</organism>
<name>A0A7W2TVY6_9GAMM</name>
<dbReference type="EMBL" id="JACFXU010000014">
    <property type="protein sequence ID" value="MBA6412844.1"/>
    <property type="molecule type" value="Genomic_DNA"/>
</dbReference>
<dbReference type="PANTHER" id="PTHR30386:SF28">
    <property type="entry name" value="EXPORTED PROTEIN"/>
    <property type="match status" value="1"/>
</dbReference>
<keyword evidence="5" id="KW-1133">Transmembrane helix</keyword>
<accession>A0A7W2TVY6</accession>
<proteinExistence type="inferred from homology"/>
<keyword evidence="9" id="KW-1185">Reference proteome</keyword>
<evidence type="ECO:0000313" key="9">
    <source>
        <dbReference type="Proteomes" id="UP000539350"/>
    </source>
</evidence>
<dbReference type="InterPro" id="IPR006144">
    <property type="entry name" value="Secretion_HlyD_CS"/>
</dbReference>
<reference evidence="8 9" key="1">
    <citation type="submission" date="2020-07" db="EMBL/GenBank/DDBJ databases">
        <title>Halieaceae bacterium, F7430, whole genome shotgun sequencing project.</title>
        <authorList>
            <person name="Jiang S."/>
            <person name="Liu Z.W."/>
            <person name="Du Z.J."/>
        </authorList>
    </citation>
    <scope>NUCLEOTIDE SEQUENCE [LARGE SCALE GENOMIC DNA]</scope>
    <source>
        <strain evidence="8 9">F7430</strain>
    </source>
</reference>